<keyword evidence="3" id="KW-1185">Reference proteome</keyword>
<evidence type="ECO:0000313" key="3">
    <source>
        <dbReference type="Proteomes" id="UP000648187"/>
    </source>
</evidence>
<feature type="region of interest" description="Disordered" evidence="1">
    <location>
        <begin position="114"/>
        <end position="178"/>
    </location>
</feature>
<protein>
    <submittedName>
        <fullName evidence="2">Uncharacterized protein</fullName>
    </submittedName>
</protein>
<feature type="compositionally biased region" description="Acidic residues" evidence="1">
    <location>
        <begin position="128"/>
        <end position="150"/>
    </location>
</feature>
<gene>
    <name evidence="2" type="ORF">HW555_011793</name>
</gene>
<dbReference type="AlphaFoldDB" id="A0A835G4R2"/>
<name>A0A835G4R2_SPOEX</name>
<evidence type="ECO:0000313" key="2">
    <source>
        <dbReference type="EMBL" id="KAF9408573.1"/>
    </source>
</evidence>
<accession>A0A835G4R2</accession>
<evidence type="ECO:0000256" key="1">
    <source>
        <dbReference type="SAM" id="MobiDB-lite"/>
    </source>
</evidence>
<dbReference type="PANTHER" id="PTHR46704">
    <property type="entry name" value="CXC DOMAIN-CONTAINING PROTEIN-RELATED"/>
    <property type="match status" value="1"/>
</dbReference>
<proteinExistence type="predicted"/>
<feature type="compositionally biased region" description="Polar residues" evidence="1">
    <location>
        <begin position="677"/>
        <end position="687"/>
    </location>
</feature>
<dbReference type="PANTHER" id="PTHR46704:SF9">
    <property type="entry name" value="BHLH DOMAIN-CONTAINING PROTEIN"/>
    <property type="match status" value="1"/>
</dbReference>
<feature type="compositionally biased region" description="Basic residues" evidence="1">
    <location>
        <begin position="166"/>
        <end position="175"/>
    </location>
</feature>
<feature type="compositionally biased region" description="Acidic residues" evidence="1">
    <location>
        <begin position="692"/>
        <end position="713"/>
    </location>
</feature>
<organism evidence="2 3">
    <name type="scientific">Spodoptera exigua</name>
    <name type="common">Beet armyworm</name>
    <name type="synonym">Noctua fulgens</name>
    <dbReference type="NCBI Taxonomy" id="7107"/>
    <lineage>
        <taxon>Eukaryota</taxon>
        <taxon>Metazoa</taxon>
        <taxon>Ecdysozoa</taxon>
        <taxon>Arthropoda</taxon>
        <taxon>Hexapoda</taxon>
        <taxon>Insecta</taxon>
        <taxon>Pterygota</taxon>
        <taxon>Neoptera</taxon>
        <taxon>Endopterygota</taxon>
        <taxon>Lepidoptera</taxon>
        <taxon>Glossata</taxon>
        <taxon>Ditrysia</taxon>
        <taxon>Noctuoidea</taxon>
        <taxon>Noctuidae</taxon>
        <taxon>Amphipyrinae</taxon>
        <taxon>Spodoptera</taxon>
    </lineage>
</organism>
<sequence length="713" mass="81366">MKDNSLSDNVCQQSAFEPSISATTVELSTFEAEPSTSTLQPSTSTVESATLVPQPSTSILQSCTSTSEIHGIVNDEDNISDLSNKPVDSNIDKNTQLDQKICIFCDKSLKKHQGQRQPLAELDKEDQIENSEDDVGEDIPQEIFPEEMSDNNDNQQPGNDGNSNHTTRRKKRRRKFEAIVPDLQPFPKKVRLSETLLSSSDERRSISVTSLQRVKKLDVLWMLSHALKIPDTPIRDSKHLQSFIDAFSKFVNPFDASIDQLHLFNISNGKAATQAVQDYLNKIEVDGQKLREQFITECTDSPDRFEKPIPKVKIMNFSNEIVKKTIKSGNKVQEIKMQRDLFGRLLGLSLDYKIDMEKILCYPVTPLPMSMCRVDGSLYQTDKSAIVKCFEKQQKCTDAPSTLDVVIVDGFFLLHTMHDIPATFGGISKKIMSILTAFKAPRVDIVFDQYFSPSIKDYERMRRNEQRTIDFNIIGPSQTRPTDFMKELKNIKFKESFVQFLIDYWATDEMATFIGNTLIKLNYDSCYSYIVKNNVVEMTIDENLACNNHEEADTKIIHHVCKLDTYRKTNVLLKTRFQKFCVTYKANTEDEPFKKTLKNCDPSTLPPCKAELQQHLLRTQYITSIWRNAYLRFPSSLTPNRNGWTLHEDTLHFHWFDGDCMPQSVFDAIVHKNNKQNNIENDTTDNAGVSELDTDESEVDSDSSDEGASTEEQ</sequence>
<dbReference type="Proteomes" id="UP000648187">
    <property type="component" value="Unassembled WGS sequence"/>
</dbReference>
<comment type="caution">
    <text evidence="2">The sequence shown here is derived from an EMBL/GenBank/DDBJ whole genome shotgun (WGS) entry which is preliminary data.</text>
</comment>
<feature type="region of interest" description="Disordered" evidence="1">
    <location>
        <begin position="677"/>
        <end position="713"/>
    </location>
</feature>
<reference evidence="2" key="1">
    <citation type="submission" date="2020-08" db="EMBL/GenBank/DDBJ databases">
        <title>Spodoptera exigua strain:BAW_Kor-Di-RS1 Genome sequencing and assembly.</title>
        <authorList>
            <person name="Kim J."/>
            <person name="Nam H.Y."/>
            <person name="Kwon M."/>
            <person name="Choi J.H."/>
            <person name="Cho S.R."/>
            <person name="Kim G.-H."/>
        </authorList>
    </citation>
    <scope>NUCLEOTIDE SEQUENCE</scope>
    <source>
        <strain evidence="2">BAW_Kor-Di-RS1</strain>
        <tissue evidence="2">Whole-body</tissue>
    </source>
</reference>
<feature type="compositionally biased region" description="Low complexity" evidence="1">
    <location>
        <begin position="151"/>
        <end position="164"/>
    </location>
</feature>
<dbReference type="EMBL" id="JACKWZ010000375">
    <property type="protein sequence ID" value="KAF9408573.1"/>
    <property type="molecule type" value="Genomic_DNA"/>
</dbReference>